<accession>A0A1H1RQ97</accession>
<dbReference type="InterPro" id="IPR059026">
    <property type="entry name" value="LpqB_N"/>
</dbReference>
<name>A0A1H1RQ97_9MICO</name>
<dbReference type="Pfam" id="PF25976">
    <property type="entry name" value="LpqB_N"/>
    <property type="match status" value="1"/>
</dbReference>
<dbReference type="InterPro" id="IPR018910">
    <property type="entry name" value="LpqB_C"/>
</dbReference>
<dbReference type="Pfam" id="PF10647">
    <property type="entry name" value="Gmad1"/>
    <property type="match status" value="1"/>
</dbReference>
<evidence type="ECO:0000259" key="3">
    <source>
        <dbReference type="Pfam" id="PF25976"/>
    </source>
</evidence>
<dbReference type="SUPFAM" id="SSF82171">
    <property type="entry name" value="DPP6 N-terminal domain-like"/>
    <property type="match status" value="1"/>
</dbReference>
<dbReference type="AlphaFoldDB" id="A0A1H1RQ97"/>
<dbReference type="Gene3D" id="2.120.10.30">
    <property type="entry name" value="TolB, C-terminal domain"/>
    <property type="match status" value="1"/>
</dbReference>
<sequence length="547" mass="56571">MKRMLLAAVAVLGLTGCITIPDAGPVQLGHVDTSEQSTNLVFLAQEPQPGATQEEIILGFLGAGVSPSGGFSIAREYLTDAAAARWMPEAQVLVRAVAPEVSLAGENEATAVVRALSEIGPNGALQLTDGDRMLEFSLAQVDGEWRITQAPDGIVLSSYHFDQLFSSHTLHWLTPDGTRSVPEVRWFERTAGTRAERVIDAVLAGPSTWLSPAVSTFGAVEASRVGEAQVDGTSMTVVLDFAQVRQLGTSSLGPLAAQLAASLRDLGVREVIVEVEGLDGVSASSADAPPIDLGAVDQRPLVLDGTALRAIGGAATVDDVGPTLAAIGATSFTVGEAGGVAHTGTTAAWIVPGVEPVVVSTDVAVVPTVDDSGWVLAQERGARQRLLAWRDGERAELTLPPGADRVTAMALSRDGARLALTTSQGASSEVWVLAVVRDADGRPTTLGEPYRMPQVDGAAVDITWAGPTQLAVLASEDDRPQIVMLDVGGTSEQLPSPDVPVRAIVGGSEGGATLRALAADGSVLSLRGQVWSPATGLGPVRLIATQQ</sequence>
<gene>
    <name evidence="4" type="ORF">SAMN04489719_2185</name>
</gene>
<evidence type="ECO:0000256" key="1">
    <source>
        <dbReference type="SAM" id="SignalP"/>
    </source>
</evidence>
<organism evidence="4 5">
    <name type="scientific">Agrococcus carbonis</name>
    <dbReference type="NCBI Taxonomy" id="684552"/>
    <lineage>
        <taxon>Bacteria</taxon>
        <taxon>Bacillati</taxon>
        <taxon>Actinomycetota</taxon>
        <taxon>Actinomycetes</taxon>
        <taxon>Micrococcales</taxon>
        <taxon>Microbacteriaceae</taxon>
        <taxon>Agrococcus</taxon>
    </lineage>
</organism>
<reference evidence="5" key="1">
    <citation type="submission" date="2016-10" db="EMBL/GenBank/DDBJ databases">
        <authorList>
            <person name="Varghese N."/>
            <person name="Submissions S."/>
        </authorList>
    </citation>
    <scope>NUCLEOTIDE SEQUENCE [LARGE SCALE GENOMIC DNA]</scope>
    <source>
        <strain evidence="5">DSM 22965</strain>
    </source>
</reference>
<dbReference type="STRING" id="684552.SAMN04489719_2185"/>
<dbReference type="InterPro" id="IPR011042">
    <property type="entry name" value="6-blade_b-propeller_TolB-like"/>
</dbReference>
<feature type="chain" id="PRO_5009259130" evidence="1">
    <location>
        <begin position="24"/>
        <end position="547"/>
    </location>
</feature>
<evidence type="ECO:0000313" key="5">
    <source>
        <dbReference type="Proteomes" id="UP000199649"/>
    </source>
</evidence>
<keyword evidence="5" id="KW-1185">Reference proteome</keyword>
<proteinExistence type="predicted"/>
<protein>
    <submittedName>
        <fullName evidence="4">Sporulation and spore germination</fullName>
    </submittedName>
</protein>
<feature type="domain" description="Lipoprotein LpqB N-terminal" evidence="3">
    <location>
        <begin position="46"/>
        <end position="161"/>
    </location>
</feature>
<keyword evidence="1" id="KW-0732">Signal</keyword>
<dbReference type="EMBL" id="LT629734">
    <property type="protein sequence ID" value="SDS37931.1"/>
    <property type="molecule type" value="Genomic_DNA"/>
</dbReference>
<dbReference type="Proteomes" id="UP000199649">
    <property type="component" value="Chromosome I"/>
</dbReference>
<evidence type="ECO:0000259" key="2">
    <source>
        <dbReference type="Pfam" id="PF10647"/>
    </source>
</evidence>
<dbReference type="PROSITE" id="PS51257">
    <property type="entry name" value="PROKAR_LIPOPROTEIN"/>
    <property type="match status" value="1"/>
</dbReference>
<feature type="signal peptide" evidence="1">
    <location>
        <begin position="1"/>
        <end position="23"/>
    </location>
</feature>
<feature type="domain" description="Lipoprotein LpqB C-terminal" evidence="2">
    <location>
        <begin position="313"/>
        <end position="538"/>
    </location>
</feature>
<evidence type="ECO:0000313" key="4">
    <source>
        <dbReference type="EMBL" id="SDS37931.1"/>
    </source>
</evidence>
<dbReference type="OrthoDB" id="3226781at2"/>
<dbReference type="RefSeq" id="WP_092667035.1">
    <property type="nucleotide sequence ID" value="NZ_LT629734.1"/>
</dbReference>